<organism evidence="1 2">
    <name type="scientific">Owenia fusiformis</name>
    <name type="common">Polychaete worm</name>
    <dbReference type="NCBI Taxonomy" id="6347"/>
    <lineage>
        <taxon>Eukaryota</taxon>
        <taxon>Metazoa</taxon>
        <taxon>Spiralia</taxon>
        <taxon>Lophotrochozoa</taxon>
        <taxon>Annelida</taxon>
        <taxon>Polychaeta</taxon>
        <taxon>Sedentaria</taxon>
        <taxon>Canalipalpata</taxon>
        <taxon>Sabellida</taxon>
        <taxon>Oweniida</taxon>
        <taxon>Oweniidae</taxon>
        <taxon>Owenia</taxon>
    </lineage>
</organism>
<dbReference type="AlphaFoldDB" id="A0A8S4Q9G2"/>
<name>A0A8S4Q9G2_OWEFU</name>
<proteinExistence type="predicted"/>
<comment type="caution">
    <text evidence="1">The sequence shown here is derived from an EMBL/GenBank/DDBJ whole genome shotgun (WGS) entry which is preliminary data.</text>
</comment>
<protein>
    <submittedName>
        <fullName evidence="1">Uncharacterized protein</fullName>
    </submittedName>
</protein>
<dbReference type="Proteomes" id="UP000749559">
    <property type="component" value="Unassembled WGS sequence"/>
</dbReference>
<dbReference type="OrthoDB" id="6053490at2759"/>
<feature type="non-terminal residue" evidence="1">
    <location>
        <position position="59"/>
    </location>
</feature>
<keyword evidence="2" id="KW-1185">Reference proteome</keyword>
<gene>
    <name evidence="1" type="ORF">OFUS_LOCUS26431</name>
</gene>
<feature type="non-terminal residue" evidence="1">
    <location>
        <position position="1"/>
    </location>
</feature>
<accession>A0A8S4Q9G2</accession>
<reference evidence="1" key="1">
    <citation type="submission" date="2022-03" db="EMBL/GenBank/DDBJ databases">
        <authorList>
            <person name="Martin C."/>
        </authorList>
    </citation>
    <scope>NUCLEOTIDE SEQUENCE</scope>
</reference>
<sequence>CCNGIVVPGRNNHICCGNRAWDGTLYGCCGNEPFYKPRWSCCNGKKVKGGGNDARCCGL</sequence>
<evidence type="ECO:0000313" key="2">
    <source>
        <dbReference type="Proteomes" id="UP000749559"/>
    </source>
</evidence>
<evidence type="ECO:0000313" key="1">
    <source>
        <dbReference type="EMBL" id="CAH1802784.1"/>
    </source>
</evidence>
<dbReference type="EMBL" id="CAIIXF020000089">
    <property type="protein sequence ID" value="CAH1802784.1"/>
    <property type="molecule type" value="Genomic_DNA"/>
</dbReference>